<dbReference type="PROSITE" id="PS51123">
    <property type="entry name" value="OMPA_2"/>
    <property type="match status" value="1"/>
</dbReference>
<protein>
    <submittedName>
        <fullName evidence="6">OmpA family protein</fullName>
    </submittedName>
</protein>
<evidence type="ECO:0000313" key="6">
    <source>
        <dbReference type="EMBL" id="AYD90568.1"/>
    </source>
</evidence>
<organism evidence="6 7">
    <name type="scientific">Actinomyces lilanjuaniae</name>
    <dbReference type="NCBI Taxonomy" id="2321394"/>
    <lineage>
        <taxon>Bacteria</taxon>
        <taxon>Bacillati</taxon>
        <taxon>Actinomycetota</taxon>
        <taxon>Actinomycetes</taxon>
        <taxon>Actinomycetales</taxon>
        <taxon>Actinomycetaceae</taxon>
        <taxon>Actinomyces</taxon>
    </lineage>
</organism>
<dbReference type="PANTHER" id="PTHR30329">
    <property type="entry name" value="STATOR ELEMENT OF FLAGELLAR MOTOR COMPLEX"/>
    <property type="match status" value="1"/>
</dbReference>
<proteinExistence type="predicted"/>
<dbReference type="EMBL" id="CP032514">
    <property type="protein sequence ID" value="AYD90568.1"/>
    <property type="molecule type" value="Genomic_DNA"/>
</dbReference>
<dbReference type="InterPro" id="IPR036737">
    <property type="entry name" value="OmpA-like_sf"/>
</dbReference>
<accession>A0ABN5PQ79</accession>
<evidence type="ECO:0000256" key="4">
    <source>
        <dbReference type="PROSITE-ProRule" id="PRU00473"/>
    </source>
</evidence>
<reference evidence="6 7" key="1">
    <citation type="submission" date="2018-09" db="EMBL/GenBank/DDBJ databases">
        <authorList>
            <person name="Li J."/>
        </authorList>
    </citation>
    <scope>NUCLEOTIDE SEQUENCE [LARGE SCALE GENOMIC DNA]</scope>
    <source>
        <strain evidence="6 7">2129</strain>
    </source>
</reference>
<dbReference type="SUPFAM" id="SSF103088">
    <property type="entry name" value="OmpA-like"/>
    <property type="match status" value="1"/>
</dbReference>
<evidence type="ECO:0000259" key="5">
    <source>
        <dbReference type="PROSITE" id="PS51123"/>
    </source>
</evidence>
<dbReference type="PANTHER" id="PTHR30329:SF21">
    <property type="entry name" value="LIPOPROTEIN YIAD-RELATED"/>
    <property type="match status" value="1"/>
</dbReference>
<dbReference type="Pfam" id="PF00691">
    <property type="entry name" value="OmpA"/>
    <property type="match status" value="1"/>
</dbReference>
<dbReference type="InterPro" id="IPR006664">
    <property type="entry name" value="OMP_bac"/>
</dbReference>
<keyword evidence="2 4" id="KW-0472">Membrane</keyword>
<keyword evidence="3" id="KW-0998">Cell outer membrane</keyword>
<evidence type="ECO:0000256" key="2">
    <source>
        <dbReference type="ARBA" id="ARBA00023136"/>
    </source>
</evidence>
<comment type="subcellular location">
    <subcellularLocation>
        <location evidence="1">Cell outer membrane</location>
    </subcellularLocation>
</comment>
<evidence type="ECO:0000313" key="7">
    <source>
        <dbReference type="Proteomes" id="UP000273001"/>
    </source>
</evidence>
<evidence type="ECO:0000256" key="1">
    <source>
        <dbReference type="ARBA" id="ARBA00004442"/>
    </source>
</evidence>
<dbReference type="PRINTS" id="PR01021">
    <property type="entry name" value="OMPADOMAIN"/>
</dbReference>
<gene>
    <name evidence="6" type="ORF">D5R93_12195</name>
</gene>
<dbReference type="Proteomes" id="UP000273001">
    <property type="component" value="Chromosome"/>
</dbReference>
<feature type="domain" description="OmpA-like" evidence="5">
    <location>
        <begin position="101"/>
        <end position="215"/>
    </location>
</feature>
<dbReference type="Gene3D" id="3.30.1330.60">
    <property type="entry name" value="OmpA-like domain"/>
    <property type="match status" value="1"/>
</dbReference>
<dbReference type="InterPro" id="IPR006665">
    <property type="entry name" value="OmpA-like"/>
</dbReference>
<dbReference type="CDD" id="cd07185">
    <property type="entry name" value="OmpA_C-like"/>
    <property type="match status" value="1"/>
</dbReference>
<evidence type="ECO:0000256" key="3">
    <source>
        <dbReference type="ARBA" id="ARBA00023237"/>
    </source>
</evidence>
<name>A0ABN5PQ79_9ACTO</name>
<keyword evidence="7" id="KW-1185">Reference proteome</keyword>
<sequence length="215" mass="22943">MWVPTHDKPGAAIMLAAGEPGVAYVPFGAVDVETVWVFVPMAGFVQVEVVDREQAADAGVDLEEVEAALEEMGTDSSLAGPVGLETFTRALDESSSTLTTQEEVVVTLASDVTFESDSAELTSEAGSQLEVVAEQVRRYPGGGSLSIVGHTDDVDEEDYNQGLSEERAQAVSDRLGDLVDLGSWDVDVTGKGSPSLRWRVLTTRRGRPTDGWRSP</sequence>
<dbReference type="InterPro" id="IPR050330">
    <property type="entry name" value="Bact_OuterMem_StrucFunc"/>
</dbReference>